<proteinExistence type="predicted"/>
<comment type="caution">
    <text evidence="1">The sequence shown here is derived from an EMBL/GenBank/DDBJ whole genome shotgun (WGS) entry which is preliminary data.</text>
</comment>
<reference evidence="1 2" key="1">
    <citation type="submission" date="2022-12" db="EMBL/GenBank/DDBJ databases">
        <authorList>
            <person name="Muema E."/>
        </authorList>
    </citation>
    <scope>NUCLEOTIDE SEQUENCE [LARGE SCALE GENOMIC DNA]</scope>
    <source>
        <strain evidence="2">1326</strain>
    </source>
</reference>
<accession>A0ABU8KVZ3</accession>
<gene>
    <name evidence="1" type="ORF">O7A60_10025</name>
</gene>
<dbReference type="Proteomes" id="UP001387293">
    <property type="component" value="Unassembled WGS sequence"/>
</dbReference>
<sequence length="50" mass="5465">MMVELLGRLVKDGSFPAYGRGNGGLIDQAAGRRQSIIRDQPGIIDDYSQE</sequence>
<dbReference type="RefSeq" id="WP_337106107.1">
    <property type="nucleotide sequence ID" value="NZ_JAPYKS010000006.1"/>
</dbReference>
<evidence type="ECO:0000313" key="2">
    <source>
        <dbReference type="Proteomes" id="UP001387293"/>
    </source>
</evidence>
<name>A0ABU8KVZ3_9HYPH</name>
<protein>
    <submittedName>
        <fullName evidence="1">Uncharacterized protein</fullName>
    </submittedName>
</protein>
<organism evidence="1 2">
    <name type="scientific">Mesorhizobium salmacidum</name>
    <dbReference type="NCBI Taxonomy" id="3015171"/>
    <lineage>
        <taxon>Bacteria</taxon>
        <taxon>Pseudomonadati</taxon>
        <taxon>Pseudomonadota</taxon>
        <taxon>Alphaproteobacteria</taxon>
        <taxon>Hyphomicrobiales</taxon>
        <taxon>Phyllobacteriaceae</taxon>
        <taxon>Mesorhizobium</taxon>
    </lineage>
</organism>
<dbReference type="EMBL" id="JAPYKS010000006">
    <property type="protein sequence ID" value="MEI9409104.1"/>
    <property type="molecule type" value="Genomic_DNA"/>
</dbReference>
<evidence type="ECO:0000313" key="1">
    <source>
        <dbReference type="EMBL" id="MEI9409104.1"/>
    </source>
</evidence>
<keyword evidence="2" id="KW-1185">Reference proteome</keyword>